<feature type="compositionally biased region" description="Polar residues" evidence="1">
    <location>
        <begin position="69"/>
        <end position="82"/>
    </location>
</feature>
<protein>
    <submittedName>
        <fullName evidence="2">Uncharacterized protein</fullName>
    </submittedName>
</protein>
<dbReference type="EMBL" id="CABPRJ010002427">
    <property type="protein sequence ID" value="VVC46013.1"/>
    <property type="molecule type" value="Genomic_DNA"/>
</dbReference>
<gene>
    <name evidence="2" type="ORF">CINCED_3A022249</name>
</gene>
<keyword evidence="3" id="KW-1185">Reference proteome</keyword>
<name>A0A5E4NMI2_9HEMI</name>
<sequence length="82" mass="9247">MEGMDNDSGHEAENDNGNKRTIRLFLKDDDDDGNTYIEKIVIGVKSGDNFNVETVLMDTDNNDSEADDITNTNRNSNFQDEE</sequence>
<evidence type="ECO:0000313" key="3">
    <source>
        <dbReference type="Proteomes" id="UP000325440"/>
    </source>
</evidence>
<proteinExistence type="predicted"/>
<feature type="region of interest" description="Disordered" evidence="1">
    <location>
        <begin position="59"/>
        <end position="82"/>
    </location>
</feature>
<evidence type="ECO:0000256" key="1">
    <source>
        <dbReference type="SAM" id="MobiDB-lite"/>
    </source>
</evidence>
<dbReference type="AlphaFoldDB" id="A0A5E4NMI2"/>
<dbReference type="Proteomes" id="UP000325440">
    <property type="component" value="Unassembled WGS sequence"/>
</dbReference>
<reference evidence="2 3" key="1">
    <citation type="submission" date="2019-08" db="EMBL/GenBank/DDBJ databases">
        <authorList>
            <person name="Alioto T."/>
            <person name="Alioto T."/>
            <person name="Gomez Garrido J."/>
        </authorList>
    </citation>
    <scope>NUCLEOTIDE SEQUENCE [LARGE SCALE GENOMIC DNA]</scope>
</reference>
<organism evidence="2 3">
    <name type="scientific">Cinara cedri</name>
    <dbReference type="NCBI Taxonomy" id="506608"/>
    <lineage>
        <taxon>Eukaryota</taxon>
        <taxon>Metazoa</taxon>
        <taxon>Ecdysozoa</taxon>
        <taxon>Arthropoda</taxon>
        <taxon>Hexapoda</taxon>
        <taxon>Insecta</taxon>
        <taxon>Pterygota</taxon>
        <taxon>Neoptera</taxon>
        <taxon>Paraneoptera</taxon>
        <taxon>Hemiptera</taxon>
        <taxon>Sternorrhyncha</taxon>
        <taxon>Aphidomorpha</taxon>
        <taxon>Aphidoidea</taxon>
        <taxon>Aphididae</taxon>
        <taxon>Lachninae</taxon>
        <taxon>Cinara</taxon>
    </lineage>
</organism>
<accession>A0A5E4NMI2</accession>
<feature type="non-terminal residue" evidence="2">
    <location>
        <position position="82"/>
    </location>
</feature>
<evidence type="ECO:0000313" key="2">
    <source>
        <dbReference type="EMBL" id="VVC46013.1"/>
    </source>
</evidence>